<feature type="domain" description="DUF6533" evidence="3">
    <location>
        <begin position="25"/>
        <end position="69"/>
    </location>
</feature>
<evidence type="ECO:0000256" key="1">
    <source>
        <dbReference type="SAM" id="MobiDB-lite"/>
    </source>
</evidence>
<dbReference type="AlphaFoldDB" id="A0A8H5FAQ3"/>
<protein>
    <recommendedName>
        <fullName evidence="3">DUF6533 domain-containing protein</fullName>
    </recommendedName>
</protein>
<dbReference type="Proteomes" id="UP000541558">
    <property type="component" value="Unassembled WGS sequence"/>
</dbReference>
<keyword evidence="2" id="KW-0812">Transmembrane</keyword>
<keyword evidence="2" id="KW-1133">Transmembrane helix</keyword>
<keyword evidence="5" id="KW-1185">Reference proteome</keyword>
<evidence type="ECO:0000313" key="5">
    <source>
        <dbReference type="Proteomes" id="UP000541558"/>
    </source>
</evidence>
<evidence type="ECO:0000313" key="4">
    <source>
        <dbReference type="EMBL" id="KAF5329939.1"/>
    </source>
</evidence>
<evidence type="ECO:0000256" key="2">
    <source>
        <dbReference type="SAM" id="Phobius"/>
    </source>
</evidence>
<sequence>MAGAVSGEVLEDAAKAYAGARDTAYVAVAGYVLVVSDYLHTLPDEISLMWPVPFGIPKVLFFFLRYWIIAHNIFNMIYNVPLGRSPEACKVAWFMSGISSPSLVVAAEAILCYRVYAFSGKSRGVLIYLLAQFTVIHVVATALLVMFLQSVQFRTFPDIPVSFPCMPHARSALMGAVFSCLLTSVVTTMCIMMYLAYVKHRRILGTGIIKVFYRDGIWYFVCLSALAITNIFITFFASEEYRFLFTQAEIDVHAILATRMLLHLRAWAAKSTSEGGRSSIEVIKMDHPRAVNVSFDDEFPPAKRNPTSPTFPREFK</sequence>
<keyword evidence="2" id="KW-0472">Membrane</keyword>
<feature type="transmembrane region" description="Helical" evidence="2">
    <location>
        <begin position="171"/>
        <end position="197"/>
    </location>
</feature>
<reference evidence="4 5" key="1">
    <citation type="journal article" date="2020" name="ISME J.">
        <title>Uncovering the hidden diversity of litter-decomposition mechanisms in mushroom-forming fungi.</title>
        <authorList>
            <person name="Floudas D."/>
            <person name="Bentzer J."/>
            <person name="Ahren D."/>
            <person name="Johansson T."/>
            <person name="Persson P."/>
            <person name="Tunlid A."/>
        </authorList>
    </citation>
    <scope>NUCLEOTIDE SEQUENCE [LARGE SCALE GENOMIC DNA]</scope>
    <source>
        <strain evidence="4 5">CBS 175.51</strain>
    </source>
</reference>
<comment type="caution">
    <text evidence="4">The sequence shown here is derived from an EMBL/GenBank/DDBJ whole genome shotgun (WGS) entry which is preliminary data.</text>
</comment>
<proteinExistence type="predicted"/>
<dbReference type="EMBL" id="JAACJK010000117">
    <property type="protein sequence ID" value="KAF5329939.1"/>
    <property type="molecule type" value="Genomic_DNA"/>
</dbReference>
<accession>A0A8H5FAQ3</accession>
<feature type="transmembrane region" description="Helical" evidence="2">
    <location>
        <begin position="125"/>
        <end position="151"/>
    </location>
</feature>
<gene>
    <name evidence="4" type="ORF">D9611_010500</name>
</gene>
<evidence type="ECO:0000259" key="3">
    <source>
        <dbReference type="Pfam" id="PF20151"/>
    </source>
</evidence>
<organism evidence="4 5">
    <name type="scientific">Ephemerocybe angulata</name>
    <dbReference type="NCBI Taxonomy" id="980116"/>
    <lineage>
        <taxon>Eukaryota</taxon>
        <taxon>Fungi</taxon>
        <taxon>Dikarya</taxon>
        <taxon>Basidiomycota</taxon>
        <taxon>Agaricomycotina</taxon>
        <taxon>Agaricomycetes</taxon>
        <taxon>Agaricomycetidae</taxon>
        <taxon>Agaricales</taxon>
        <taxon>Agaricineae</taxon>
        <taxon>Psathyrellaceae</taxon>
        <taxon>Ephemerocybe</taxon>
    </lineage>
</organism>
<dbReference type="Pfam" id="PF20151">
    <property type="entry name" value="DUF6533"/>
    <property type="match status" value="1"/>
</dbReference>
<feature type="region of interest" description="Disordered" evidence="1">
    <location>
        <begin position="296"/>
        <end position="316"/>
    </location>
</feature>
<feature type="transmembrane region" description="Helical" evidence="2">
    <location>
        <begin position="217"/>
        <end position="237"/>
    </location>
</feature>
<name>A0A8H5FAQ3_9AGAR</name>
<dbReference type="OrthoDB" id="2958007at2759"/>
<dbReference type="InterPro" id="IPR045340">
    <property type="entry name" value="DUF6533"/>
</dbReference>